<sequence>MTKKNSPYLLVIIISFLLSGMSAFAQGSTCATIEPFCAGDQALIFPNCNNQDPNCNATAEAGPDYGCLFTQPYPAWFYLQVDQAGRLDFEIVQNTAFDANGDPIGQGLDVDFIAWGPFQEGDDLCDYTQLQSFNEVACSYSAQPIENFTILNALPGEIYVLVITNYNQSPGFIKLEQTNAGNPNSGSTDCSIVTTQTGCVGDEFVIDAEIQGANNYLWEYDDGTGFVTIFNGDFPTITVTDGGDYRVTISFPLGGDQIKEFEIITNPQPIIANPPLDLSICDNGSTPGIFDLTQNNNVVLGAQNPNFLITYHLNLLQAESGVNPINPANAYPIVGTSQTIWVRIENEEGNCYAIDTFELIYEGATATAPTSPHYLCDQDGDGQEVINLEAVFSATILDSQDPLNYTVTYHSTQGEADAGTNSLPQPYTVAASPTTIYARVQNNNDNTCFETTQFDIILDGPPIVNATPDALIACDPGNDGFTLFTLHDADDDITGGDPALTVTYHYTYLDAQTNEGELMDPYENRNPYNDRVYARVISGNTSCYNIVELPLEVRDSPILTEPTPYRICDDDQDGYAVFDLPSKAAEILGALDPTQYDLYYYVNEQQAIDAGEVALTAPDYSQAIATPGAFTNQTINTQTIYVLGVGNATNTTPNNGSFGCYDIVELQLFVDPEPIAIEPQDYHLCDDTVNGSTPTDQLSTFDLTSRNFEITGGNTNVTVTWYETAADELADNPIANPQAYQNRAIPPAPSNPQTVIARVSNGFGCKKLVTLTLVVDQLPTPVEPTPLEVCDDNNDGFAEFDLTLKDDEIIGGEPDVIVKYYPLEALAQAGGAGEITGPYLNNVPYTDTVWARVENTSSGCFAVVELTLIVNPLPDQPTSEFGDLFACDEDGSGEAVFDLTINTPFVYGSQPTTDFTISYHTLLQEAIDGQNPILTPNAFTSAGQTIWVRLENNITLCARISEFDLILGEFPIIQDPDAMELCDDLESGSDTDRISTFDLTTNNASITNGDATLTVRYFETLIDLQNDNPIPNPTTYTNPVDGGGLGITPYTIYVAVEGQTGCVATTELLLRVLPVPTVVEPTPLEVCDEDHDGFAEFDLTLKSDEIAGGDPSIVVTYHETLNDANNGTFPLASPFQNIVAFNQTIYARASFDLPPNTSGCFKVVPLDLIVKPSPMVPLDLPDLVACDPDGNGFAEFDLTVQEPLIYGSQDPTELELSYHTTLEDAQSGLNPIGAPETYTNVTNPQDIFVRLAYIDGSDCIAVGKFTLIVSRAVSIVDPTPFELCEDLGPINDGFTTFDLTLKNAEITNGAPGMGVSYFLNENDAQNNINKIDPDTAFVNTVNPQTLYVRVEDGSTDCVAFTTLLLRVLPNPDLVEPQPIRLCDENIVVGPGPDDEVEIFDLTIREEVILNGGAWDLTYYESYDNAFNGVDQIPNPESYQNISNPQTVYVKGSNPDSSCFEIVKLELIVDPVPDDSAIVSPYMICEINTDGVAEFDLTTKIPEILGEQSTFNLMVSFYLDATDAANGINQIVNTTAHQNRDLAGNPESPQTIYTRIENSLTGCFIGGNQSFELIVQEGAIANTPNPLMVCDNFEANDGIAEFDLEDLTNPDVVTLRNQILAGQDPNIYLINYFETYENALNNVNAISFPYYNVINPQVIYARVTNSENQYEPKCFEVVEVILKVQELPRVNLEDEYRLCVDENGNPIENEDGQTSPPLIDTGLNPINYNFQWLLNGVMIPGETGASIIALEAGEYSVIITEIASGCEITAVTTVVVSSPPLVYSAEVITSAFANPHAIEVSAEGLGEYVYQLDNGPFQTNNVFEGVSPGIHTVTIRDVNGCGSVTIEVGVVDYPLYFTPNEDGYHDTWNIIGIGTADPTAKIFIFDRYGKLLKQLSPIGEGWDGTFNGKPMPSSDYWFRVEYKEDDMPKVFTGHFTLKR</sequence>
<comment type="caution">
    <text evidence="2">The sequence shown here is derived from an EMBL/GenBank/DDBJ whole genome shotgun (WGS) entry which is preliminary data.</text>
</comment>
<feature type="signal peptide" evidence="1">
    <location>
        <begin position="1"/>
        <end position="25"/>
    </location>
</feature>
<dbReference type="NCBIfam" id="TIGR04131">
    <property type="entry name" value="Bac_Flav_CTERM"/>
    <property type="match status" value="1"/>
</dbReference>
<reference evidence="2" key="1">
    <citation type="submission" date="2021-09" db="EMBL/GenBank/DDBJ databases">
        <title>Genome of Aequorivita sp. strain F64183.</title>
        <authorList>
            <person name="Wang Y."/>
        </authorList>
    </citation>
    <scope>NUCLEOTIDE SEQUENCE</scope>
    <source>
        <strain evidence="2">F64183</strain>
    </source>
</reference>
<dbReference type="EMBL" id="JAIRBB010000006">
    <property type="protein sequence ID" value="MCG2431163.1"/>
    <property type="molecule type" value="Genomic_DNA"/>
</dbReference>
<feature type="chain" id="PRO_5040765262" evidence="1">
    <location>
        <begin position="26"/>
        <end position="1938"/>
    </location>
</feature>
<dbReference type="Pfam" id="PF13585">
    <property type="entry name" value="CHU_C"/>
    <property type="match status" value="1"/>
</dbReference>
<name>A0A9X1R076_9FLAO</name>
<dbReference type="Proteomes" id="UP001139462">
    <property type="component" value="Unassembled WGS sequence"/>
</dbReference>
<gene>
    <name evidence="2" type="ORF">K8344_08535</name>
</gene>
<dbReference type="InterPro" id="IPR026341">
    <property type="entry name" value="T9SS_type_B"/>
</dbReference>
<dbReference type="RefSeq" id="WP_237608310.1">
    <property type="nucleotide sequence ID" value="NZ_JAIRBB010000006.1"/>
</dbReference>
<evidence type="ECO:0000313" key="2">
    <source>
        <dbReference type="EMBL" id="MCG2431163.1"/>
    </source>
</evidence>
<keyword evidence="3" id="KW-1185">Reference proteome</keyword>
<organism evidence="2 3">
    <name type="scientific">Aequorivita xiaoshiensis</name>
    <dbReference type="NCBI Taxonomy" id="2874476"/>
    <lineage>
        <taxon>Bacteria</taxon>
        <taxon>Pseudomonadati</taxon>
        <taxon>Bacteroidota</taxon>
        <taxon>Flavobacteriia</taxon>
        <taxon>Flavobacteriales</taxon>
        <taxon>Flavobacteriaceae</taxon>
        <taxon>Aequorivita</taxon>
    </lineage>
</organism>
<evidence type="ECO:0000256" key="1">
    <source>
        <dbReference type="SAM" id="SignalP"/>
    </source>
</evidence>
<keyword evidence="1" id="KW-0732">Signal</keyword>
<proteinExistence type="predicted"/>
<protein>
    <submittedName>
        <fullName evidence="2">T9SS type B sorting domain-containing protein</fullName>
    </submittedName>
</protein>
<evidence type="ECO:0000313" key="3">
    <source>
        <dbReference type="Proteomes" id="UP001139462"/>
    </source>
</evidence>
<accession>A0A9X1R076</accession>